<protein>
    <recommendedName>
        <fullName evidence="6">DUF4785 domain-containing protein</fullName>
    </recommendedName>
</protein>
<dbReference type="RefSeq" id="WP_343840840.1">
    <property type="nucleotide sequence ID" value="NZ_BAAAEI010000002.1"/>
</dbReference>
<reference evidence="5" key="1">
    <citation type="journal article" date="2019" name="Int. J. Syst. Evol. Microbiol.">
        <title>The Global Catalogue of Microorganisms (GCM) 10K type strain sequencing project: providing services to taxonomists for standard genome sequencing and annotation.</title>
        <authorList>
            <consortium name="The Broad Institute Genomics Platform"/>
            <consortium name="The Broad Institute Genome Sequencing Center for Infectious Disease"/>
            <person name="Wu L."/>
            <person name="Ma J."/>
        </authorList>
    </citation>
    <scope>NUCLEOTIDE SEQUENCE [LARGE SCALE GENOMIC DNA]</scope>
    <source>
        <strain evidence="5">JCM 13378</strain>
    </source>
</reference>
<gene>
    <name evidence="4" type="ORF">GCM10009092_02680</name>
</gene>
<keyword evidence="5" id="KW-1185">Reference proteome</keyword>
<dbReference type="Pfam" id="PF20943">
    <property type="entry name" value="DUF4785_3rd"/>
    <property type="match status" value="1"/>
</dbReference>
<dbReference type="EMBL" id="BAAAEI010000002">
    <property type="protein sequence ID" value="GAA0341609.1"/>
    <property type="molecule type" value="Genomic_DNA"/>
</dbReference>
<evidence type="ECO:0000256" key="1">
    <source>
        <dbReference type="SAM" id="SignalP"/>
    </source>
</evidence>
<accession>A0ABP3GBP3</accession>
<dbReference type="Gene3D" id="2.60.120.1370">
    <property type="match status" value="1"/>
</dbReference>
<dbReference type="InterPro" id="IPR048295">
    <property type="entry name" value="DUF4785_C"/>
</dbReference>
<dbReference type="Pfam" id="PF16024">
    <property type="entry name" value="DUF4785_1st"/>
    <property type="match status" value="1"/>
</dbReference>
<evidence type="ECO:0000313" key="5">
    <source>
        <dbReference type="Proteomes" id="UP001501757"/>
    </source>
</evidence>
<feature type="signal peptide" evidence="1">
    <location>
        <begin position="1"/>
        <end position="19"/>
    </location>
</feature>
<organism evidence="4 5">
    <name type="scientific">Bowmanella denitrificans</name>
    <dbReference type="NCBI Taxonomy" id="366582"/>
    <lineage>
        <taxon>Bacteria</taxon>
        <taxon>Pseudomonadati</taxon>
        <taxon>Pseudomonadota</taxon>
        <taxon>Gammaproteobacteria</taxon>
        <taxon>Alteromonadales</taxon>
        <taxon>Alteromonadaceae</taxon>
        <taxon>Bowmanella</taxon>
    </lineage>
</organism>
<keyword evidence="1" id="KW-0732">Signal</keyword>
<dbReference type="InterPro" id="IPR031979">
    <property type="entry name" value="DUF4785_N"/>
</dbReference>
<sequence>MRAIFNFLCLTLCSLLAHGQPLPTTGDYAHYSFALDTNAQLQVGPVAEQVQSNEYSIQVNGHDLHQGVTLHTTKAEALFLLTPLGSKQQSPLDVELLQLRYKNQQGHPQIARRVSQQLLAQTGVLDNSMALQTTADSHPGAMLLSTSQPLPADASYRITVKEKGSAYILNLSVDNQNLLAQQRILARASLEKLGQSLQIQRAEATLVAPDGELLPASVKISRSGDMYIRASAPQKILSPKQGLYEIRLQSVAQEDQATIPRDAKLAVALTNKTATLADVFLLQEKILYAKVGLLAEQDSRFEIRAMLYGTNADGQLVPVMESHAAQTLTAGADSILVPFEQAILDKAGVTAPFKLASVKLFDQHQLGLLDTKLDAATLN</sequence>
<proteinExistence type="predicted"/>
<evidence type="ECO:0000259" key="3">
    <source>
        <dbReference type="Pfam" id="PF20943"/>
    </source>
</evidence>
<evidence type="ECO:0000313" key="4">
    <source>
        <dbReference type="EMBL" id="GAA0341609.1"/>
    </source>
</evidence>
<feature type="chain" id="PRO_5045120173" description="DUF4785 domain-containing protein" evidence="1">
    <location>
        <begin position="20"/>
        <end position="379"/>
    </location>
</feature>
<feature type="domain" description="DUF4785" evidence="3">
    <location>
        <begin position="274"/>
        <end position="372"/>
    </location>
</feature>
<dbReference type="Gene3D" id="2.60.40.3870">
    <property type="entry name" value="Uncharacterised protein PF16024, DUF4785"/>
    <property type="match status" value="1"/>
</dbReference>
<feature type="domain" description="DUF4785" evidence="2">
    <location>
        <begin position="29"/>
        <end position="162"/>
    </location>
</feature>
<dbReference type="Proteomes" id="UP001501757">
    <property type="component" value="Unassembled WGS sequence"/>
</dbReference>
<name>A0ABP3GBP3_9ALTE</name>
<evidence type="ECO:0000259" key="2">
    <source>
        <dbReference type="Pfam" id="PF16024"/>
    </source>
</evidence>
<evidence type="ECO:0008006" key="6">
    <source>
        <dbReference type="Google" id="ProtNLM"/>
    </source>
</evidence>
<comment type="caution">
    <text evidence="4">The sequence shown here is derived from an EMBL/GenBank/DDBJ whole genome shotgun (WGS) entry which is preliminary data.</text>
</comment>